<reference evidence="1 2" key="1">
    <citation type="submission" date="2018-04" db="EMBL/GenBank/DDBJ databases">
        <title>Genome sequencing of Gemmobacter.</title>
        <authorList>
            <person name="Yi H."/>
            <person name="Baek M.-G."/>
        </authorList>
    </citation>
    <scope>NUCLEOTIDE SEQUENCE [LARGE SCALE GENOMIC DNA]</scope>
    <source>
        <strain evidence="1 2">HYN0069</strain>
    </source>
</reference>
<name>A0A2S0UH87_9RHOB</name>
<proteinExistence type="predicted"/>
<evidence type="ECO:0000313" key="1">
    <source>
        <dbReference type="EMBL" id="AWB47173.1"/>
    </source>
</evidence>
<dbReference type="AlphaFoldDB" id="A0A2S0UH87"/>
<organism evidence="1 2">
    <name type="scientific">Paragemmobacter aquarius</name>
    <dbReference type="NCBI Taxonomy" id="2169400"/>
    <lineage>
        <taxon>Bacteria</taxon>
        <taxon>Pseudomonadati</taxon>
        <taxon>Pseudomonadota</taxon>
        <taxon>Alphaproteobacteria</taxon>
        <taxon>Rhodobacterales</taxon>
        <taxon>Paracoccaceae</taxon>
        <taxon>Paragemmobacter</taxon>
    </lineage>
</organism>
<gene>
    <name evidence="1" type="ORF">HYN69_00410</name>
</gene>
<evidence type="ECO:0000313" key="2">
    <source>
        <dbReference type="Proteomes" id="UP000244496"/>
    </source>
</evidence>
<dbReference type="Proteomes" id="UP000244496">
    <property type="component" value="Chromosome"/>
</dbReference>
<dbReference type="KEGG" id="geh:HYN69_00410"/>
<accession>A0A2S0UH87</accession>
<sequence>MIVAPAAAAPVFVSDRSIWLGSVHAARSSMKNCIFVPAGAPGMTIVPVTAASVWAIVPASLPV</sequence>
<keyword evidence="2" id="KW-1185">Reference proteome</keyword>
<dbReference type="EMBL" id="CP028918">
    <property type="protein sequence ID" value="AWB47173.1"/>
    <property type="molecule type" value="Genomic_DNA"/>
</dbReference>
<protein>
    <submittedName>
        <fullName evidence="1">Uncharacterized protein</fullName>
    </submittedName>
</protein>